<evidence type="ECO:0000313" key="1">
    <source>
        <dbReference type="EMBL" id="MPC61392.1"/>
    </source>
</evidence>
<protein>
    <submittedName>
        <fullName evidence="1">Uncharacterized protein</fullName>
    </submittedName>
</protein>
<dbReference type="Proteomes" id="UP000324222">
    <property type="component" value="Unassembled WGS sequence"/>
</dbReference>
<keyword evidence="2" id="KW-1185">Reference proteome</keyword>
<proteinExistence type="predicted"/>
<evidence type="ECO:0000313" key="2">
    <source>
        <dbReference type="Proteomes" id="UP000324222"/>
    </source>
</evidence>
<organism evidence="1 2">
    <name type="scientific">Portunus trituberculatus</name>
    <name type="common">Swimming crab</name>
    <name type="synonym">Neptunus trituberculatus</name>
    <dbReference type="NCBI Taxonomy" id="210409"/>
    <lineage>
        <taxon>Eukaryota</taxon>
        <taxon>Metazoa</taxon>
        <taxon>Ecdysozoa</taxon>
        <taxon>Arthropoda</taxon>
        <taxon>Crustacea</taxon>
        <taxon>Multicrustacea</taxon>
        <taxon>Malacostraca</taxon>
        <taxon>Eumalacostraca</taxon>
        <taxon>Eucarida</taxon>
        <taxon>Decapoda</taxon>
        <taxon>Pleocyemata</taxon>
        <taxon>Brachyura</taxon>
        <taxon>Eubrachyura</taxon>
        <taxon>Portunoidea</taxon>
        <taxon>Portunidae</taxon>
        <taxon>Portuninae</taxon>
        <taxon>Portunus</taxon>
    </lineage>
</organism>
<name>A0A5B7GR93_PORTR</name>
<comment type="caution">
    <text evidence="1">The sequence shown here is derived from an EMBL/GenBank/DDBJ whole genome shotgun (WGS) entry which is preliminary data.</text>
</comment>
<sequence>MLKEMDSNVKQSSTVTRKPMDTLFCYTVMQKEFCKKNFSRKTPVEDVVLQEDVDDPVKAVEAEEAEVNDDVLDLEVDSDGECFRAPTFATTTFAILCFAVSCIRRYLYFPLYPQAEQQLFSAFLDDVTVFSSQSTASRHCVLTCFYGRATLTLLVTSYRGEFS</sequence>
<dbReference type="AlphaFoldDB" id="A0A5B7GR93"/>
<gene>
    <name evidence="1" type="ORF">E2C01_055464</name>
</gene>
<accession>A0A5B7GR93</accession>
<dbReference type="EMBL" id="VSRR010018499">
    <property type="protein sequence ID" value="MPC61392.1"/>
    <property type="molecule type" value="Genomic_DNA"/>
</dbReference>
<reference evidence="1 2" key="1">
    <citation type="submission" date="2019-05" db="EMBL/GenBank/DDBJ databases">
        <title>Another draft genome of Portunus trituberculatus and its Hox gene families provides insights of decapod evolution.</title>
        <authorList>
            <person name="Jeong J.-H."/>
            <person name="Song I."/>
            <person name="Kim S."/>
            <person name="Choi T."/>
            <person name="Kim D."/>
            <person name="Ryu S."/>
            <person name="Kim W."/>
        </authorList>
    </citation>
    <scope>NUCLEOTIDE SEQUENCE [LARGE SCALE GENOMIC DNA]</scope>
    <source>
        <tissue evidence="1">Muscle</tissue>
    </source>
</reference>